<dbReference type="AlphaFoldDB" id="A0A8T5VVL5"/>
<dbReference type="EMBL" id="CP096257">
    <property type="protein sequence ID" value="UPT92376.1"/>
    <property type="molecule type" value="Genomic_DNA"/>
</dbReference>
<dbReference type="Proteomes" id="UP000551709">
    <property type="component" value="Plasmid pBb1S5b"/>
</dbReference>
<reference evidence="1" key="1">
    <citation type="journal article" date="2017" name="Syst. Appl. Microbiol.">
        <title>Soybeans inoculated with root zone soils of Canadian native legumes harbour diverse and novel Bradyrhizobium spp. that possess agricultural potential.</title>
        <authorList>
            <person name="Bromfield E.S.P."/>
            <person name="Cloutier S."/>
            <person name="Tambong J.T."/>
            <person name="Tran Thi T.V."/>
        </authorList>
    </citation>
    <scope>NUCLEOTIDE SEQUENCE</scope>
    <source>
        <strain evidence="1">1S5</strain>
    </source>
</reference>
<proteinExistence type="predicted"/>
<evidence type="ECO:0000313" key="2">
    <source>
        <dbReference type="Proteomes" id="UP000551709"/>
    </source>
</evidence>
<organism evidence="1 2">
    <name type="scientific">Bradyrhizobium barranii subsp. apii</name>
    <dbReference type="NCBI Taxonomy" id="2819348"/>
    <lineage>
        <taxon>Bacteria</taxon>
        <taxon>Pseudomonadati</taxon>
        <taxon>Pseudomonadota</taxon>
        <taxon>Alphaproteobacteria</taxon>
        <taxon>Hyphomicrobiales</taxon>
        <taxon>Nitrobacteraceae</taxon>
        <taxon>Bradyrhizobium</taxon>
        <taxon>Bradyrhizobium barranii</taxon>
    </lineage>
</organism>
<evidence type="ECO:0000313" key="1">
    <source>
        <dbReference type="EMBL" id="UPT92376.1"/>
    </source>
</evidence>
<dbReference type="RefSeq" id="WP_166107223.1">
    <property type="nucleotide sequence ID" value="NZ_CP096257.1"/>
</dbReference>
<protein>
    <submittedName>
        <fullName evidence="1">Uncharacterized protein</fullName>
    </submittedName>
</protein>
<gene>
    <name evidence="1" type="ORF">HAP41_0000049680</name>
</gene>
<reference evidence="1" key="2">
    <citation type="submission" date="2022-04" db="EMBL/GenBank/DDBJ databases">
        <authorList>
            <person name="Bromfield E.S.P."/>
            <person name="Cloutier S."/>
        </authorList>
    </citation>
    <scope>NUCLEOTIDE SEQUENCE</scope>
    <source>
        <strain evidence="1">1S5</strain>
        <plasmid evidence="1">pBb1S5b</plasmid>
    </source>
</reference>
<name>A0A8T5VVL5_9BRAD</name>
<geneLocation type="plasmid" evidence="1 2">
    <name>pBb1S5b</name>
</geneLocation>
<accession>A0A8T5VVL5</accession>
<keyword evidence="1" id="KW-0614">Plasmid</keyword>
<sequence>MQEKKEPGQSTAEFLAGLAKHLFEKEGVDVGLADILGAHLLQASPTPDAVAKAKTAIVKLAGNRANPPTAKETNG</sequence>